<organism evidence="2 3">
    <name type="scientific">Jaapia argillacea MUCL 33604</name>
    <dbReference type="NCBI Taxonomy" id="933084"/>
    <lineage>
        <taxon>Eukaryota</taxon>
        <taxon>Fungi</taxon>
        <taxon>Dikarya</taxon>
        <taxon>Basidiomycota</taxon>
        <taxon>Agaricomycotina</taxon>
        <taxon>Agaricomycetes</taxon>
        <taxon>Agaricomycetidae</taxon>
        <taxon>Jaapiales</taxon>
        <taxon>Jaapiaceae</taxon>
        <taxon>Jaapia</taxon>
    </lineage>
</organism>
<feature type="compositionally biased region" description="Basic and acidic residues" evidence="1">
    <location>
        <begin position="64"/>
        <end position="73"/>
    </location>
</feature>
<dbReference type="InParanoid" id="A0A067P8D1"/>
<name>A0A067P8D1_9AGAM</name>
<reference evidence="3" key="1">
    <citation type="journal article" date="2014" name="Proc. Natl. Acad. Sci. U.S.A.">
        <title>Extensive sampling of basidiomycete genomes demonstrates inadequacy of the white-rot/brown-rot paradigm for wood decay fungi.</title>
        <authorList>
            <person name="Riley R."/>
            <person name="Salamov A.A."/>
            <person name="Brown D.W."/>
            <person name="Nagy L.G."/>
            <person name="Floudas D."/>
            <person name="Held B.W."/>
            <person name="Levasseur A."/>
            <person name="Lombard V."/>
            <person name="Morin E."/>
            <person name="Otillar R."/>
            <person name="Lindquist E.A."/>
            <person name="Sun H."/>
            <person name="LaButti K.M."/>
            <person name="Schmutz J."/>
            <person name="Jabbour D."/>
            <person name="Luo H."/>
            <person name="Baker S.E."/>
            <person name="Pisabarro A.G."/>
            <person name="Walton J.D."/>
            <person name="Blanchette R.A."/>
            <person name="Henrissat B."/>
            <person name="Martin F."/>
            <person name="Cullen D."/>
            <person name="Hibbett D.S."/>
            <person name="Grigoriev I.V."/>
        </authorList>
    </citation>
    <scope>NUCLEOTIDE SEQUENCE [LARGE SCALE GENOMIC DNA]</scope>
    <source>
        <strain evidence="3">MUCL 33604</strain>
    </source>
</reference>
<feature type="compositionally biased region" description="Polar residues" evidence="1">
    <location>
        <begin position="1"/>
        <end position="12"/>
    </location>
</feature>
<proteinExistence type="predicted"/>
<gene>
    <name evidence="2" type="ORF">JAAARDRAFT_200311</name>
</gene>
<evidence type="ECO:0000256" key="1">
    <source>
        <dbReference type="SAM" id="MobiDB-lite"/>
    </source>
</evidence>
<evidence type="ECO:0000313" key="3">
    <source>
        <dbReference type="Proteomes" id="UP000027265"/>
    </source>
</evidence>
<dbReference type="HOGENOM" id="CLU_744078_0_0_1"/>
<accession>A0A067P8D1</accession>
<protein>
    <submittedName>
        <fullName evidence="2">Uncharacterized protein</fullName>
    </submittedName>
</protein>
<feature type="compositionally biased region" description="Basic and acidic residues" evidence="1">
    <location>
        <begin position="34"/>
        <end position="43"/>
    </location>
</feature>
<dbReference type="Proteomes" id="UP000027265">
    <property type="component" value="Unassembled WGS sequence"/>
</dbReference>
<feature type="region of interest" description="Disordered" evidence="1">
    <location>
        <begin position="302"/>
        <end position="348"/>
    </location>
</feature>
<feature type="region of interest" description="Disordered" evidence="1">
    <location>
        <begin position="1"/>
        <end position="43"/>
    </location>
</feature>
<dbReference type="AlphaFoldDB" id="A0A067P8D1"/>
<evidence type="ECO:0000313" key="2">
    <source>
        <dbReference type="EMBL" id="KDQ50070.1"/>
    </source>
</evidence>
<dbReference type="EMBL" id="KL197767">
    <property type="protein sequence ID" value="KDQ50070.1"/>
    <property type="molecule type" value="Genomic_DNA"/>
</dbReference>
<feature type="compositionally biased region" description="Low complexity" evidence="1">
    <location>
        <begin position="322"/>
        <end position="331"/>
    </location>
</feature>
<keyword evidence="3" id="KW-1185">Reference proteome</keyword>
<feature type="region of interest" description="Disordered" evidence="1">
    <location>
        <begin position="56"/>
        <end position="130"/>
    </location>
</feature>
<feature type="compositionally biased region" description="Polar residues" evidence="1">
    <location>
        <begin position="302"/>
        <end position="321"/>
    </location>
</feature>
<sequence>MRIRTNVDSSSPPGLYLLRHQGAGQPIPPGSQGRIDEQKSSQCRIEDHGDIATAFGCVAPPQNEHQDAQDLRNTHSSRRKSSSFQASRPDAPSTLQQTPPSEPSEREGSTSSLSSHRAPKHDNPTLAARANGASPHFKASYGVIPPNTFVNVLLFNHVAWLTASPHKDFGNPPPSNIALALLSAVRFNRSGIPFSAGVSIFPTSISVKALDLGVVLRATPSLKLFTQHWGQQTRKSRHSPSKTWDFAKSLAIRRADRTLPFRLCHRESKLVQSTEGDQGNQGIAHFGRVEYFMFVPLASPTSKPTSTYDVGSSDTRPSSEGQPQLPASSQKSPPPPPPRRPSSSSVRSTIGLGFRVGFRLQPRHTVIIPKIE</sequence>